<organism evidence="1 2">
    <name type="scientific">Carboxylicivirga marina</name>
    <dbReference type="NCBI Taxonomy" id="2800988"/>
    <lineage>
        <taxon>Bacteria</taxon>
        <taxon>Pseudomonadati</taxon>
        <taxon>Bacteroidota</taxon>
        <taxon>Bacteroidia</taxon>
        <taxon>Marinilabiliales</taxon>
        <taxon>Marinilabiliaceae</taxon>
        <taxon>Carboxylicivirga</taxon>
    </lineage>
</organism>
<gene>
    <name evidence="1" type="ORF">JIV24_13520</name>
</gene>
<dbReference type="EMBL" id="JAENRR010000032">
    <property type="protein sequence ID" value="MBK3518357.1"/>
    <property type="molecule type" value="Genomic_DNA"/>
</dbReference>
<name>A0ABS1HL11_9BACT</name>
<dbReference type="Proteomes" id="UP000605676">
    <property type="component" value="Unassembled WGS sequence"/>
</dbReference>
<sequence>MAKKAKKDHQKVISREQALRRKHRATFLLNDKEKDAVSIYCKRYKIGNKSKFMREAVMRVVMEQFLDDYPTLFEKQDLDRLISD</sequence>
<protein>
    <recommendedName>
        <fullName evidence="3">Mobilization protein</fullName>
    </recommendedName>
</protein>
<keyword evidence="2" id="KW-1185">Reference proteome</keyword>
<evidence type="ECO:0000313" key="2">
    <source>
        <dbReference type="Proteomes" id="UP000605676"/>
    </source>
</evidence>
<comment type="caution">
    <text evidence="1">The sequence shown here is derived from an EMBL/GenBank/DDBJ whole genome shotgun (WGS) entry which is preliminary data.</text>
</comment>
<accession>A0ABS1HL11</accession>
<evidence type="ECO:0000313" key="1">
    <source>
        <dbReference type="EMBL" id="MBK3518357.1"/>
    </source>
</evidence>
<evidence type="ECO:0008006" key="3">
    <source>
        <dbReference type="Google" id="ProtNLM"/>
    </source>
</evidence>
<reference evidence="1 2" key="1">
    <citation type="submission" date="2021-01" db="EMBL/GenBank/DDBJ databases">
        <title>Carboxyliciviraga sp.nov., isolated from coastal sediments.</title>
        <authorList>
            <person name="Lu D."/>
            <person name="Zhang T."/>
        </authorList>
    </citation>
    <scope>NUCLEOTIDE SEQUENCE [LARGE SCALE GENOMIC DNA]</scope>
    <source>
        <strain evidence="1 2">N1Y132</strain>
    </source>
</reference>
<proteinExistence type="predicted"/>
<dbReference type="RefSeq" id="WP_200465585.1">
    <property type="nucleotide sequence ID" value="NZ_JAENRR010000032.1"/>
</dbReference>